<dbReference type="Pfam" id="PF05947">
    <property type="entry name" value="T6SS_TssF"/>
    <property type="match status" value="1"/>
</dbReference>
<dbReference type="RefSeq" id="WP_245163468.1">
    <property type="nucleotide sequence ID" value="NZ_LXEP01000003.1"/>
</dbReference>
<gene>
    <name evidence="1" type="ORF">M977_00201</name>
</gene>
<name>A0A1B7I638_9ENTR</name>
<reference evidence="1 2" key="1">
    <citation type="submission" date="2016-04" db="EMBL/GenBank/DDBJ databases">
        <title>ATOL: Assembling a taxonomically balanced genome-scale reconstruction of the evolutionary history of the Enterobacteriaceae.</title>
        <authorList>
            <person name="Plunkett G.III."/>
            <person name="Neeno-Eckwall E.C."/>
            <person name="Glasner J.D."/>
            <person name="Perna N.T."/>
        </authorList>
    </citation>
    <scope>NUCLEOTIDE SEQUENCE [LARGE SCALE GENOMIC DNA]</scope>
    <source>
        <strain evidence="1 2">ATCC 51604</strain>
    </source>
</reference>
<dbReference type="NCBIfam" id="TIGR03359">
    <property type="entry name" value="VI_chp_6"/>
    <property type="match status" value="1"/>
</dbReference>
<dbReference type="InterPro" id="IPR010272">
    <property type="entry name" value="T6SS_TssF"/>
</dbReference>
<sequence>MMKKLLSYYQKELSTLHQHGKAFAHLFPKVARRLGFSEGRTEDPHIERMIESFALLTAQIHQRLDDDMQQVTSGLMQTLAPQLLRTFPSACIVQLTPQRKASGMTAKKQLAAGLGLTTKPIDGQPCRFETLYPLTLWPASLDNFSLALDADQMYWCLQLHFSVWSGAKVEDQRLRLHLHGSANQVNTLYALIGSQVKQLTLVQDEQAHDLPVKMIGEVGFAAGEELYNRDARVAATHSLMHDYLLFSQKFHFIDLPLPEGFSASGGSQFSYRIVFNRCSLARQLDNLALMLDPGFFRLNCTPAINLYTRRAEPINLNAQIAEYPVVADVRAQQNVEVWSINRVRIQRTRENQTQSLNVYSLLGLDEAGIDEQNGLFWQQLQREEVADNQVRHQSVIAFADRQGESLLPEGDVVQLDVTCHNGSLPTRMLNGDPQGDFEADLPLAGIIINAITRPTEPQSPPGNSPSRWRLISQLTLNHVLLSGPQGCQVLKETLALYNFTNNNAFSRLVAMIQELHVTPVNTRLVSGDPHSLARGVEITLTFSPDAQHESEYFLLCRFLDRFLGLYAPVNSFSRLVTQIDRDAQTRNLWPIRAGRLSWI</sequence>
<dbReference type="PANTHER" id="PTHR35370">
    <property type="entry name" value="CYTOPLASMIC PROTEIN-RELATED-RELATED"/>
    <property type="match status" value="1"/>
</dbReference>
<dbReference type="PATRIC" id="fig|1354253.4.peg.205"/>
<comment type="caution">
    <text evidence="1">The sequence shown here is derived from an EMBL/GenBank/DDBJ whole genome shotgun (WGS) entry which is preliminary data.</text>
</comment>
<dbReference type="AlphaFoldDB" id="A0A1B7I638"/>
<proteinExistence type="predicted"/>
<evidence type="ECO:0000313" key="1">
    <source>
        <dbReference type="EMBL" id="OAT23911.1"/>
    </source>
</evidence>
<evidence type="ECO:0000313" key="2">
    <source>
        <dbReference type="Proteomes" id="UP000078504"/>
    </source>
</evidence>
<accession>A0A1B7I638</accession>
<dbReference type="PANTHER" id="PTHR35370:SF1">
    <property type="entry name" value="TYPE VI SECRETION SYSTEM COMPONENT TSSF1"/>
    <property type="match status" value="1"/>
</dbReference>
<protein>
    <submittedName>
        <fullName evidence="1">ImpG/VasA family protein</fullName>
    </submittedName>
</protein>
<dbReference type="EMBL" id="LXEP01000003">
    <property type="protein sequence ID" value="OAT23911.1"/>
    <property type="molecule type" value="Genomic_DNA"/>
</dbReference>
<dbReference type="Proteomes" id="UP000078504">
    <property type="component" value="Unassembled WGS sequence"/>
</dbReference>
<dbReference type="PIRSF" id="PIRSF028304">
    <property type="entry name" value="UCP028304"/>
    <property type="match status" value="1"/>
</dbReference>
<organism evidence="1 2">
    <name type="scientific">Buttiauxella gaviniae ATCC 51604</name>
    <dbReference type="NCBI Taxonomy" id="1354253"/>
    <lineage>
        <taxon>Bacteria</taxon>
        <taxon>Pseudomonadati</taxon>
        <taxon>Pseudomonadota</taxon>
        <taxon>Gammaproteobacteria</taxon>
        <taxon>Enterobacterales</taxon>
        <taxon>Enterobacteriaceae</taxon>
        <taxon>Buttiauxella</taxon>
    </lineage>
</organism>